<protein>
    <submittedName>
        <fullName evidence="1">Uncharacterized protein</fullName>
    </submittedName>
</protein>
<reference evidence="1" key="1">
    <citation type="submission" date="2020-08" db="EMBL/GenBank/DDBJ databases">
        <title>Multicomponent nature underlies the extraordinary mechanical properties of spider dragline silk.</title>
        <authorList>
            <person name="Kono N."/>
            <person name="Nakamura H."/>
            <person name="Mori M."/>
            <person name="Yoshida Y."/>
            <person name="Ohtoshi R."/>
            <person name="Malay A.D."/>
            <person name="Moran D.A.P."/>
            <person name="Tomita M."/>
            <person name="Numata K."/>
            <person name="Arakawa K."/>
        </authorList>
    </citation>
    <scope>NUCLEOTIDE SEQUENCE</scope>
</reference>
<dbReference type="AlphaFoldDB" id="A0A8X6RC17"/>
<evidence type="ECO:0000313" key="2">
    <source>
        <dbReference type="Proteomes" id="UP000887159"/>
    </source>
</evidence>
<accession>A0A8X6RC17</accession>
<proteinExistence type="predicted"/>
<comment type="caution">
    <text evidence="1">The sequence shown here is derived from an EMBL/GenBank/DDBJ whole genome shotgun (WGS) entry which is preliminary data.</text>
</comment>
<sequence length="98" mass="11594">MVLGKWTPEDWKLVMWSDESRHTLFCTDGRLRICRAPPRKHESILLYSPCARVYDGFIMGDTATIHRARSVRNWFVDPQSDFQHLPWQQCRIKRHGGP</sequence>
<organism evidence="1 2">
    <name type="scientific">Trichonephila clavipes</name>
    <name type="common">Golden silk orbweaver</name>
    <name type="synonym">Nephila clavipes</name>
    <dbReference type="NCBI Taxonomy" id="2585209"/>
    <lineage>
        <taxon>Eukaryota</taxon>
        <taxon>Metazoa</taxon>
        <taxon>Ecdysozoa</taxon>
        <taxon>Arthropoda</taxon>
        <taxon>Chelicerata</taxon>
        <taxon>Arachnida</taxon>
        <taxon>Araneae</taxon>
        <taxon>Araneomorphae</taxon>
        <taxon>Entelegynae</taxon>
        <taxon>Araneoidea</taxon>
        <taxon>Nephilidae</taxon>
        <taxon>Trichonephila</taxon>
    </lineage>
</organism>
<dbReference type="EMBL" id="BMAU01021126">
    <property type="protein sequence ID" value="GFX91345.1"/>
    <property type="molecule type" value="Genomic_DNA"/>
</dbReference>
<gene>
    <name evidence="1" type="ORF">TNCV_3688091</name>
</gene>
<dbReference type="Proteomes" id="UP000887159">
    <property type="component" value="Unassembled WGS sequence"/>
</dbReference>
<keyword evidence="2" id="KW-1185">Reference proteome</keyword>
<evidence type="ECO:0000313" key="1">
    <source>
        <dbReference type="EMBL" id="GFX91345.1"/>
    </source>
</evidence>
<name>A0A8X6RC17_TRICX</name>